<dbReference type="SUPFAM" id="SSF140996">
    <property type="entry name" value="Hermes dimerisation domain"/>
    <property type="match status" value="1"/>
</dbReference>
<dbReference type="EMBL" id="CAJVQB010084858">
    <property type="protein sequence ID" value="CAG8846760.1"/>
    <property type="molecule type" value="Genomic_DNA"/>
</dbReference>
<keyword evidence="2" id="KW-0479">Metal-binding</keyword>
<sequence length="188" mass="21272">MSLAQESVYRDDQDFSNTEDKTSDNSISLNQNTKDKPGIPVCKICKTEFSKSSSTLTLARHLTIHNIVALKQGKKPLNLNPHSKIEQQKRTNLVVRWIICDLQPFSIVEGEEWQSMISKFDPQYQFSTEKSLALTTDNASLMVLCGTLLKEKLQELNNNAFSHYQYAAHVLNLAVCRGIDLINKSVIK</sequence>
<organism evidence="7 8">
    <name type="scientific">Gigaspora margarita</name>
    <dbReference type="NCBI Taxonomy" id="4874"/>
    <lineage>
        <taxon>Eukaryota</taxon>
        <taxon>Fungi</taxon>
        <taxon>Fungi incertae sedis</taxon>
        <taxon>Mucoromycota</taxon>
        <taxon>Glomeromycotina</taxon>
        <taxon>Glomeromycetes</taxon>
        <taxon>Diversisporales</taxon>
        <taxon>Gigasporaceae</taxon>
        <taxon>Gigaspora</taxon>
    </lineage>
</organism>
<evidence type="ECO:0000256" key="3">
    <source>
        <dbReference type="ARBA" id="ARBA00022771"/>
    </source>
</evidence>
<name>A0ABN7X2Y0_GIGMA</name>
<keyword evidence="4" id="KW-0862">Zinc</keyword>
<comment type="caution">
    <text evidence="7">The sequence shown here is derived from an EMBL/GenBank/DDBJ whole genome shotgun (WGS) entry which is preliminary data.</text>
</comment>
<feature type="region of interest" description="Disordered" evidence="6">
    <location>
        <begin position="1"/>
        <end position="32"/>
    </location>
</feature>
<feature type="non-terminal residue" evidence="7">
    <location>
        <position position="188"/>
    </location>
</feature>
<keyword evidence="8" id="KW-1185">Reference proteome</keyword>
<reference evidence="7 8" key="1">
    <citation type="submission" date="2021-06" db="EMBL/GenBank/DDBJ databases">
        <authorList>
            <person name="Kallberg Y."/>
            <person name="Tangrot J."/>
            <person name="Rosling A."/>
        </authorList>
    </citation>
    <scope>NUCLEOTIDE SEQUENCE [LARGE SCALE GENOMIC DNA]</scope>
    <source>
        <strain evidence="7 8">120-4 pot B 10/14</strain>
    </source>
</reference>
<evidence type="ECO:0000313" key="7">
    <source>
        <dbReference type="EMBL" id="CAG8846760.1"/>
    </source>
</evidence>
<evidence type="ECO:0000256" key="5">
    <source>
        <dbReference type="ARBA" id="ARBA00023242"/>
    </source>
</evidence>
<protein>
    <submittedName>
        <fullName evidence="7">39806_t:CDS:1</fullName>
    </submittedName>
</protein>
<evidence type="ECO:0000256" key="1">
    <source>
        <dbReference type="ARBA" id="ARBA00004123"/>
    </source>
</evidence>
<gene>
    <name evidence="7" type="ORF">GMARGA_LOCUS38320</name>
</gene>
<evidence type="ECO:0000256" key="2">
    <source>
        <dbReference type="ARBA" id="ARBA00022723"/>
    </source>
</evidence>
<keyword evidence="3" id="KW-0863">Zinc-finger</keyword>
<dbReference type="Proteomes" id="UP000789901">
    <property type="component" value="Unassembled WGS sequence"/>
</dbReference>
<dbReference type="PANTHER" id="PTHR46481">
    <property type="entry name" value="ZINC FINGER BED DOMAIN-CONTAINING PROTEIN 4"/>
    <property type="match status" value="1"/>
</dbReference>
<proteinExistence type="predicted"/>
<evidence type="ECO:0000256" key="6">
    <source>
        <dbReference type="SAM" id="MobiDB-lite"/>
    </source>
</evidence>
<keyword evidence="5" id="KW-0539">Nucleus</keyword>
<comment type="subcellular location">
    <subcellularLocation>
        <location evidence="1">Nucleus</location>
    </subcellularLocation>
</comment>
<dbReference type="InterPro" id="IPR052035">
    <property type="entry name" value="ZnF_BED_domain_contain"/>
</dbReference>
<dbReference type="PANTHER" id="PTHR46481:SF10">
    <property type="entry name" value="ZINC FINGER BED DOMAIN-CONTAINING PROTEIN 39"/>
    <property type="match status" value="1"/>
</dbReference>
<feature type="compositionally biased region" description="Basic and acidic residues" evidence="6">
    <location>
        <begin position="8"/>
        <end position="23"/>
    </location>
</feature>
<evidence type="ECO:0000313" key="8">
    <source>
        <dbReference type="Proteomes" id="UP000789901"/>
    </source>
</evidence>
<evidence type="ECO:0000256" key="4">
    <source>
        <dbReference type="ARBA" id="ARBA00022833"/>
    </source>
</evidence>
<accession>A0ABN7X2Y0</accession>